<feature type="compositionally biased region" description="Basic and acidic residues" evidence="8">
    <location>
        <begin position="258"/>
        <end position="275"/>
    </location>
</feature>
<feature type="compositionally biased region" description="Acidic residues" evidence="8">
    <location>
        <begin position="774"/>
        <end position="790"/>
    </location>
</feature>
<keyword evidence="3 9" id="KW-0812">Transmembrane</keyword>
<feature type="compositionally biased region" description="Basic residues" evidence="8">
    <location>
        <begin position="761"/>
        <end position="771"/>
    </location>
</feature>
<comment type="similarity">
    <text evidence="2">Belongs to the prominin family.</text>
</comment>
<dbReference type="EMBL" id="JABSTU010000010">
    <property type="protein sequence ID" value="KAH8019597.1"/>
    <property type="molecule type" value="Genomic_DNA"/>
</dbReference>
<evidence type="ECO:0000256" key="9">
    <source>
        <dbReference type="SAM" id="Phobius"/>
    </source>
</evidence>
<feature type="compositionally biased region" description="Low complexity" evidence="8">
    <location>
        <begin position="78"/>
        <end position="91"/>
    </location>
</feature>
<keyword evidence="4 9" id="KW-1133">Transmembrane helix</keyword>
<dbReference type="AlphaFoldDB" id="A0A9J6DBS2"/>
<feature type="region of interest" description="Disordered" evidence="8">
    <location>
        <begin position="71"/>
        <end position="97"/>
    </location>
</feature>
<feature type="transmembrane region" description="Helical" evidence="9">
    <location>
        <begin position="471"/>
        <end position="489"/>
    </location>
</feature>
<feature type="compositionally biased region" description="Low complexity" evidence="8">
    <location>
        <begin position="791"/>
        <end position="800"/>
    </location>
</feature>
<evidence type="ECO:0000256" key="5">
    <source>
        <dbReference type="ARBA" id="ARBA00023136"/>
    </source>
</evidence>
<accession>A0A9J6DBS2</accession>
<proteinExistence type="inferred from homology"/>
<feature type="transmembrane region" description="Helical" evidence="9">
    <location>
        <begin position="429"/>
        <end position="450"/>
    </location>
</feature>
<keyword evidence="6" id="KW-0325">Glycoprotein</keyword>
<dbReference type="Proteomes" id="UP000821866">
    <property type="component" value="Chromosome 8"/>
</dbReference>
<feature type="region of interest" description="Disordered" evidence="8">
    <location>
        <begin position="553"/>
        <end position="585"/>
    </location>
</feature>
<keyword evidence="5 9" id="KW-0472">Membrane</keyword>
<feature type="compositionally biased region" description="Basic and acidic residues" evidence="8">
    <location>
        <begin position="570"/>
        <end position="585"/>
    </location>
</feature>
<protein>
    <submittedName>
        <fullName evidence="10">Uncharacterized protein</fullName>
    </submittedName>
</protein>
<evidence type="ECO:0000256" key="1">
    <source>
        <dbReference type="ARBA" id="ARBA00004141"/>
    </source>
</evidence>
<evidence type="ECO:0000256" key="6">
    <source>
        <dbReference type="ARBA" id="ARBA00023180"/>
    </source>
</evidence>
<gene>
    <name evidence="10" type="ORF">HPB51_020296</name>
</gene>
<evidence type="ECO:0000313" key="10">
    <source>
        <dbReference type="EMBL" id="KAH8019597.1"/>
    </source>
</evidence>
<feature type="region of interest" description="Disordered" evidence="8">
    <location>
        <begin position="256"/>
        <end position="275"/>
    </location>
</feature>
<feature type="region of interest" description="Disordered" evidence="8">
    <location>
        <begin position="761"/>
        <end position="800"/>
    </location>
</feature>
<dbReference type="InterPro" id="IPR008795">
    <property type="entry name" value="Prominin"/>
</dbReference>
<dbReference type="PANTHER" id="PTHR22730:SF1">
    <property type="entry name" value="PROMININ-LIKE PROTEIN"/>
    <property type="match status" value="1"/>
</dbReference>
<evidence type="ECO:0000313" key="11">
    <source>
        <dbReference type="Proteomes" id="UP000821866"/>
    </source>
</evidence>
<dbReference type="GO" id="GO:0016020">
    <property type="term" value="C:membrane"/>
    <property type="evidence" value="ECO:0007669"/>
    <property type="project" value="UniProtKB-SubCell"/>
</dbReference>
<keyword evidence="7" id="KW-0175">Coiled coil</keyword>
<reference evidence="10" key="2">
    <citation type="submission" date="2021-09" db="EMBL/GenBank/DDBJ databases">
        <authorList>
            <person name="Jia N."/>
            <person name="Wang J."/>
            <person name="Shi W."/>
            <person name="Du L."/>
            <person name="Sun Y."/>
            <person name="Zhan W."/>
            <person name="Jiang J."/>
            <person name="Wang Q."/>
            <person name="Zhang B."/>
            <person name="Ji P."/>
            <person name="Sakyi L.B."/>
            <person name="Cui X."/>
            <person name="Yuan T."/>
            <person name="Jiang B."/>
            <person name="Yang W."/>
            <person name="Lam T.T.-Y."/>
            <person name="Chang Q."/>
            <person name="Ding S."/>
            <person name="Wang X."/>
            <person name="Zhu J."/>
            <person name="Ruan X."/>
            <person name="Zhao L."/>
            <person name="Wei J."/>
            <person name="Que T."/>
            <person name="Du C."/>
            <person name="Cheng J."/>
            <person name="Dai P."/>
            <person name="Han X."/>
            <person name="Huang E."/>
            <person name="Gao Y."/>
            <person name="Liu J."/>
            <person name="Shao H."/>
            <person name="Ye R."/>
            <person name="Li L."/>
            <person name="Wei W."/>
            <person name="Wang X."/>
            <person name="Wang C."/>
            <person name="Huo Q."/>
            <person name="Li W."/>
            <person name="Guo W."/>
            <person name="Chen H."/>
            <person name="Chen S."/>
            <person name="Zhou L."/>
            <person name="Zhou L."/>
            <person name="Ni X."/>
            <person name="Tian J."/>
            <person name="Zhou Y."/>
            <person name="Sheng Y."/>
            <person name="Liu T."/>
            <person name="Pan Y."/>
            <person name="Xia L."/>
            <person name="Li J."/>
            <person name="Zhao F."/>
            <person name="Cao W."/>
        </authorList>
    </citation>
    <scope>NUCLEOTIDE SEQUENCE</scope>
    <source>
        <strain evidence="10">Rmic-2018</strain>
        <tissue evidence="10">Larvae</tissue>
    </source>
</reference>
<comment type="caution">
    <text evidence="10">The sequence shown here is derived from an EMBL/GenBank/DDBJ whole genome shotgun (WGS) entry which is preliminary data.</text>
</comment>
<organism evidence="10 11">
    <name type="scientific">Rhipicephalus microplus</name>
    <name type="common">Cattle tick</name>
    <name type="synonym">Boophilus microplus</name>
    <dbReference type="NCBI Taxonomy" id="6941"/>
    <lineage>
        <taxon>Eukaryota</taxon>
        <taxon>Metazoa</taxon>
        <taxon>Ecdysozoa</taxon>
        <taxon>Arthropoda</taxon>
        <taxon>Chelicerata</taxon>
        <taxon>Arachnida</taxon>
        <taxon>Acari</taxon>
        <taxon>Parasitiformes</taxon>
        <taxon>Ixodida</taxon>
        <taxon>Ixodoidea</taxon>
        <taxon>Ixodidae</taxon>
        <taxon>Rhipicephalinae</taxon>
        <taxon>Rhipicephalus</taxon>
        <taxon>Boophilus</taxon>
    </lineage>
</organism>
<sequence>MAPQWALVQDSTELETIKRIQSDPWPSRDTRIRSFGLHDAAPRRPRRTVMRRPALAALLLCLLLVHAQDKPSEKPPAEGDAAAGAKTTAAPAGGGGGGSFALQPSGATVPVWCDIGRALITMFAGDPGDGLKFGQAALEAPGLGGVWSALSSQQLMLGIMVWLGWFFFLAVTAGGLGIVGARFAKKCGGERLQVISPEYDDYYQYYCLSVSLTGVALIITAVALFLSKSDMGSAVSDAYDNYASAVSLLKGITPGGGAKDKDKDKDKDKKPDENAPTKLRHIVETLNTRFREDFGEYVKRRVAMDSGLPSRSVLSECRHDARSLVRSLSSDGQRSLAAQFQAVGRRCEQLERSSQVAYGSLARAVEDATVAQRKKLLRKVRQALERAEERVRMMAQSGGGLDAPINKLASYESDGGAVGWMSFLTGLPMLLVVVITLVAPIVAIAGMGVAAQDHDLRPTIRSTQSNTGGLMLVYSAAGGLVGLIISSYISTQLYLVSAAAEVYVCEPYHSKNFKPLDQMSYALWTAEQRGAAWAGFIPSEILSKCQSGGSVSDLQAPSWAGGPSSGGGNETKKEGPDKKDGDKKPTVFRLSADLLSNASAMRDSGAAVRALVDALGQLPRQRSLRDAADQLTRKWRPLVQGNGSGEDLLTTSVGRYYSEYMSDAAKRLRWASAELAEQGSGSSCQPAYQTLNAALLLFCDTFVAGAEGYWLAHVLAFVLQLCFGPICLGMANHFLVMENYVYQGYDAKKIARREERERLGLVKKKKKKKKKKEEDDDDSSDDSSEDDSSNDDSSTSDSSN</sequence>
<feature type="transmembrane region" description="Helical" evidence="9">
    <location>
        <begin position="159"/>
        <end position="184"/>
    </location>
</feature>
<evidence type="ECO:0000256" key="8">
    <source>
        <dbReference type="SAM" id="MobiDB-lite"/>
    </source>
</evidence>
<evidence type="ECO:0000256" key="2">
    <source>
        <dbReference type="ARBA" id="ARBA00006058"/>
    </source>
</evidence>
<feature type="coiled-coil region" evidence="7">
    <location>
        <begin position="370"/>
        <end position="397"/>
    </location>
</feature>
<feature type="transmembrane region" description="Helical" evidence="9">
    <location>
        <begin position="205"/>
        <end position="226"/>
    </location>
</feature>
<comment type="subcellular location">
    <subcellularLocation>
        <location evidence="1">Membrane</location>
        <topology evidence="1">Multi-pass membrane protein</topology>
    </subcellularLocation>
</comment>
<name>A0A9J6DBS2_RHIMP</name>
<evidence type="ECO:0000256" key="3">
    <source>
        <dbReference type="ARBA" id="ARBA00022692"/>
    </source>
</evidence>
<dbReference type="PANTHER" id="PTHR22730">
    <property type="entry name" value="PROMININ PROM PROTEIN"/>
    <property type="match status" value="1"/>
</dbReference>
<evidence type="ECO:0000256" key="4">
    <source>
        <dbReference type="ARBA" id="ARBA00022989"/>
    </source>
</evidence>
<keyword evidence="11" id="KW-1185">Reference proteome</keyword>
<reference evidence="10" key="1">
    <citation type="journal article" date="2020" name="Cell">
        <title>Large-Scale Comparative Analyses of Tick Genomes Elucidate Their Genetic Diversity and Vector Capacities.</title>
        <authorList>
            <consortium name="Tick Genome and Microbiome Consortium (TIGMIC)"/>
            <person name="Jia N."/>
            <person name="Wang J."/>
            <person name="Shi W."/>
            <person name="Du L."/>
            <person name="Sun Y."/>
            <person name="Zhan W."/>
            <person name="Jiang J.F."/>
            <person name="Wang Q."/>
            <person name="Zhang B."/>
            <person name="Ji P."/>
            <person name="Bell-Sakyi L."/>
            <person name="Cui X.M."/>
            <person name="Yuan T.T."/>
            <person name="Jiang B.G."/>
            <person name="Yang W.F."/>
            <person name="Lam T.T."/>
            <person name="Chang Q.C."/>
            <person name="Ding S.J."/>
            <person name="Wang X.J."/>
            <person name="Zhu J.G."/>
            <person name="Ruan X.D."/>
            <person name="Zhao L."/>
            <person name="Wei J.T."/>
            <person name="Ye R.Z."/>
            <person name="Que T.C."/>
            <person name="Du C.H."/>
            <person name="Zhou Y.H."/>
            <person name="Cheng J.X."/>
            <person name="Dai P.F."/>
            <person name="Guo W.B."/>
            <person name="Han X.H."/>
            <person name="Huang E.J."/>
            <person name="Li L.F."/>
            <person name="Wei W."/>
            <person name="Gao Y.C."/>
            <person name="Liu J.Z."/>
            <person name="Shao H.Z."/>
            <person name="Wang X."/>
            <person name="Wang C.C."/>
            <person name="Yang T.C."/>
            <person name="Huo Q.B."/>
            <person name="Li W."/>
            <person name="Chen H.Y."/>
            <person name="Chen S.E."/>
            <person name="Zhou L.G."/>
            <person name="Ni X.B."/>
            <person name="Tian J.H."/>
            <person name="Sheng Y."/>
            <person name="Liu T."/>
            <person name="Pan Y.S."/>
            <person name="Xia L.Y."/>
            <person name="Li J."/>
            <person name="Zhao F."/>
            <person name="Cao W.C."/>
        </authorList>
    </citation>
    <scope>NUCLEOTIDE SEQUENCE</scope>
    <source>
        <strain evidence="10">Rmic-2018</strain>
    </source>
</reference>
<evidence type="ECO:0000256" key="7">
    <source>
        <dbReference type="SAM" id="Coils"/>
    </source>
</evidence>